<gene>
    <name evidence="4" type="ORF">DCAR_0103100</name>
</gene>
<accession>A0AAF0W6I5</accession>
<reference evidence="4" key="2">
    <citation type="submission" date="2022-03" db="EMBL/GenBank/DDBJ databases">
        <title>Draft title - Genomic analysis of global carrot germplasm unveils the trajectory of domestication and the origin of high carotenoid orange carrot.</title>
        <authorList>
            <person name="Iorizzo M."/>
            <person name="Ellison S."/>
            <person name="Senalik D."/>
            <person name="Macko-Podgorni A."/>
            <person name="Grzebelus D."/>
            <person name="Bostan H."/>
            <person name="Rolling W."/>
            <person name="Curaba J."/>
            <person name="Simon P."/>
        </authorList>
    </citation>
    <scope>NUCLEOTIDE SEQUENCE</scope>
    <source>
        <tissue evidence="4">Leaf</tissue>
    </source>
</reference>
<dbReference type="InterPro" id="IPR052806">
    <property type="entry name" value="Fasciclin-like_AGP"/>
</dbReference>
<dbReference type="PANTHER" id="PTHR33985">
    <property type="entry name" value="OS02G0491300 PROTEIN-RELATED"/>
    <property type="match status" value="1"/>
</dbReference>
<feature type="chain" id="PRO_5041908494" description="FAS1 domain-containing protein" evidence="2">
    <location>
        <begin position="27"/>
        <end position="199"/>
    </location>
</feature>
<keyword evidence="5" id="KW-1185">Reference proteome</keyword>
<proteinExistence type="inferred from homology"/>
<dbReference type="EMBL" id="CP093343">
    <property type="protein sequence ID" value="WOG83922.1"/>
    <property type="molecule type" value="Genomic_DNA"/>
</dbReference>
<evidence type="ECO:0000256" key="1">
    <source>
        <dbReference type="ARBA" id="ARBA00007843"/>
    </source>
</evidence>
<reference evidence="4" key="1">
    <citation type="journal article" date="2016" name="Nat. Genet.">
        <title>A high-quality carrot genome assembly provides new insights into carotenoid accumulation and asterid genome evolution.</title>
        <authorList>
            <person name="Iorizzo M."/>
            <person name="Ellison S."/>
            <person name="Senalik D."/>
            <person name="Zeng P."/>
            <person name="Satapoomin P."/>
            <person name="Huang J."/>
            <person name="Bowman M."/>
            <person name="Iovene M."/>
            <person name="Sanseverino W."/>
            <person name="Cavagnaro P."/>
            <person name="Yildiz M."/>
            <person name="Macko-Podgorni A."/>
            <person name="Moranska E."/>
            <person name="Grzebelus E."/>
            <person name="Grzebelus D."/>
            <person name="Ashrafi H."/>
            <person name="Zheng Z."/>
            <person name="Cheng S."/>
            <person name="Spooner D."/>
            <person name="Van Deynze A."/>
            <person name="Simon P."/>
        </authorList>
    </citation>
    <scope>NUCLEOTIDE SEQUENCE</scope>
    <source>
        <tissue evidence="4">Leaf</tissue>
    </source>
</reference>
<feature type="domain" description="FAS1" evidence="3">
    <location>
        <begin position="49"/>
        <end position="173"/>
    </location>
</feature>
<evidence type="ECO:0000256" key="2">
    <source>
        <dbReference type="SAM" id="SignalP"/>
    </source>
</evidence>
<dbReference type="InterPro" id="IPR000782">
    <property type="entry name" value="FAS1_domain"/>
</dbReference>
<dbReference type="InterPro" id="IPR036378">
    <property type="entry name" value="FAS1_dom_sf"/>
</dbReference>
<organism evidence="4 5">
    <name type="scientific">Daucus carota subsp. sativus</name>
    <name type="common">Carrot</name>
    <dbReference type="NCBI Taxonomy" id="79200"/>
    <lineage>
        <taxon>Eukaryota</taxon>
        <taxon>Viridiplantae</taxon>
        <taxon>Streptophyta</taxon>
        <taxon>Embryophyta</taxon>
        <taxon>Tracheophyta</taxon>
        <taxon>Spermatophyta</taxon>
        <taxon>Magnoliopsida</taxon>
        <taxon>eudicotyledons</taxon>
        <taxon>Gunneridae</taxon>
        <taxon>Pentapetalae</taxon>
        <taxon>asterids</taxon>
        <taxon>campanulids</taxon>
        <taxon>Apiales</taxon>
        <taxon>Apiaceae</taxon>
        <taxon>Apioideae</taxon>
        <taxon>Scandiceae</taxon>
        <taxon>Daucinae</taxon>
        <taxon>Daucus</taxon>
        <taxon>Daucus sect. Daucus</taxon>
    </lineage>
</organism>
<dbReference type="Gene3D" id="2.30.180.10">
    <property type="entry name" value="FAS1 domain"/>
    <property type="match status" value="1"/>
</dbReference>
<sequence>MAKNYSLNFLIFFIALVIFNLPSLHATPSSPLPPLNQEETDAVIKALLCESNYEAQLCESNFTIWAHLLNISKTQLVLPVNATMFAPTDAAITHLAELNAHLIPYHITPNHHLLFSHLLNLKPLSLLPTLVPDKTILITSTVPWSYKVDKAIITQPNIYISSRLVVHGIDHVLDLHPQRSSMPPLLRAGNQARISPSPA</sequence>
<comment type="similarity">
    <text evidence="1">Belongs to the fasciclin-like AGP family.</text>
</comment>
<dbReference type="SUPFAM" id="SSF82153">
    <property type="entry name" value="FAS1 domain"/>
    <property type="match status" value="1"/>
</dbReference>
<dbReference type="PROSITE" id="PS50213">
    <property type="entry name" value="FAS1"/>
    <property type="match status" value="1"/>
</dbReference>
<dbReference type="PANTHER" id="PTHR33985:SF5">
    <property type="entry name" value="FASCICLIN-LIKE ARABINOGALACTAN FAMILY PROTEIN"/>
    <property type="match status" value="1"/>
</dbReference>
<keyword evidence="2" id="KW-0732">Signal</keyword>
<protein>
    <recommendedName>
        <fullName evidence="3">FAS1 domain-containing protein</fullName>
    </recommendedName>
</protein>
<dbReference type="AlphaFoldDB" id="A0AAF0W6I5"/>
<dbReference type="SMART" id="SM00554">
    <property type="entry name" value="FAS1"/>
    <property type="match status" value="1"/>
</dbReference>
<dbReference type="Pfam" id="PF02469">
    <property type="entry name" value="Fasciclin"/>
    <property type="match status" value="1"/>
</dbReference>
<dbReference type="Proteomes" id="UP000077755">
    <property type="component" value="Chromosome 1"/>
</dbReference>
<evidence type="ECO:0000313" key="4">
    <source>
        <dbReference type="EMBL" id="WOG83922.1"/>
    </source>
</evidence>
<feature type="signal peptide" evidence="2">
    <location>
        <begin position="1"/>
        <end position="26"/>
    </location>
</feature>
<name>A0AAF0W6I5_DAUCS</name>
<evidence type="ECO:0000313" key="5">
    <source>
        <dbReference type="Proteomes" id="UP000077755"/>
    </source>
</evidence>
<evidence type="ECO:0000259" key="3">
    <source>
        <dbReference type="PROSITE" id="PS50213"/>
    </source>
</evidence>